<evidence type="ECO:0000313" key="2">
    <source>
        <dbReference type="EMBL" id="KAB7495274.1"/>
    </source>
</evidence>
<organism evidence="2 3">
    <name type="scientific">Armadillidium nasatum</name>
    <dbReference type="NCBI Taxonomy" id="96803"/>
    <lineage>
        <taxon>Eukaryota</taxon>
        <taxon>Metazoa</taxon>
        <taxon>Ecdysozoa</taxon>
        <taxon>Arthropoda</taxon>
        <taxon>Crustacea</taxon>
        <taxon>Multicrustacea</taxon>
        <taxon>Malacostraca</taxon>
        <taxon>Eumalacostraca</taxon>
        <taxon>Peracarida</taxon>
        <taxon>Isopoda</taxon>
        <taxon>Oniscidea</taxon>
        <taxon>Crinocheta</taxon>
        <taxon>Armadillidiidae</taxon>
        <taxon>Armadillidium</taxon>
    </lineage>
</organism>
<dbReference type="EMBL" id="SEYY01022808">
    <property type="protein sequence ID" value="KAB7495274.1"/>
    <property type="molecule type" value="Genomic_DNA"/>
</dbReference>
<dbReference type="InterPro" id="IPR020471">
    <property type="entry name" value="AKR"/>
</dbReference>
<proteinExistence type="predicted"/>
<gene>
    <name evidence="2" type="ORF">Anas_05698</name>
</gene>
<dbReference type="AlphaFoldDB" id="A0A5N5SMG1"/>
<sequence length="187" mass="21092">MDFDTDLEALWKALEQEVKAGRVKSLGLSNFNSVQVQRIMKIAEIPPAANQVEIHLYFQQRPLVELCQKLGIAMVSYGSVGGPHTGGGKTMTLLKDPIVLEIAKKYGKTPGQIVLKALVQRDIIVIPKSITPERIKSNIDIFNFQLTDEDLQKLAKLDKGKSGRFYDFKTDFKGCLKHKEYPFHIDF</sequence>
<comment type="caution">
    <text evidence="2">The sequence shown here is derived from an EMBL/GenBank/DDBJ whole genome shotgun (WGS) entry which is preliminary data.</text>
</comment>
<reference evidence="2 3" key="1">
    <citation type="journal article" date="2019" name="PLoS Biol.">
        <title>Sex chromosomes control vertical transmission of feminizing Wolbachia symbionts in an isopod.</title>
        <authorList>
            <person name="Becking T."/>
            <person name="Chebbi M.A."/>
            <person name="Giraud I."/>
            <person name="Moumen B."/>
            <person name="Laverre T."/>
            <person name="Caubet Y."/>
            <person name="Peccoud J."/>
            <person name="Gilbert C."/>
            <person name="Cordaux R."/>
        </authorList>
    </citation>
    <scope>NUCLEOTIDE SEQUENCE [LARGE SCALE GENOMIC DNA]</scope>
    <source>
        <strain evidence="2">ANa2</strain>
        <tissue evidence="2">Whole body excluding digestive tract and cuticle</tissue>
    </source>
</reference>
<dbReference type="SUPFAM" id="SSF51430">
    <property type="entry name" value="NAD(P)-linked oxidoreductase"/>
    <property type="match status" value="1"/>
</dbReference>
<evidence type="ECO:0000259" key="1">
    <source>
        <dbReference type="Pfam" id="PF00248"/>
    </source>
</evidence>
<feature type="domain" description="NADP-dependent oxidoreductase" evidence="1">
    <location>
        <begin position="2"/>
        <end position="158"/>
    </location>
</feature>
<dbReference type="Proteomes" id="UP000326759">
    <property type="component" value="Unassembled WGS sequence"/>
</dbReference>
<name>A0A5N5SMG1_9CRUS</name>
<accession>A0A5N5SMG1</accession>
<dbReference type="InterPro" id="IPR023210">
    <property type="entry name" value="NADP_OxRdtase_dom"/>
</dbReference>
<protein>
    <submittedName>
        <fullName evidence="2">1,5-anhydro-D-fructose reductase</fullName>
    </submittedName>
</protein>
<keyword evidence="3" id="KW-1185">Reference proteome</keyword>
<dbReference type="GO" id="GO:0016491">
    <property type="term" value="F:oxidoreductase activity"/>
    <property type="evidence" value="ECO:0007669"/>
    <property type="project" value="InterPro"/>
</dbReference>
<dbReference type="PROSITE" id="PS00062">
    <property type="entry name" value="ALDOKETO_REDUCTASE_2"/>
    <property type="match status" value="1"/>
</dbReference>
<dbReference type="PANTHER" id="PTHR43827">
    <property type="entry name" value="2,5-DIKETO-D-GLUCONIC ACID REDUCTASE"/>
    <property type="match status" value="1"/>
</dbReference>
<dbReference type="Pfam" id="PF00248">
    <property type="entry name" value="Aldo_ket_red"/>
    <property type="match status" value="1"/>
</dbReference>
<dbReference type="Gene3D" id="3.20.20.100">
    <property type="entry name" value="NADP-dependent oxidoreductase domain"/>
    <property type="match status" value="1"/>
</dbReference>
<dbReference type="PANTHER" id="PTHR43827:SF14">
    <property type="entry name" value="NADP-DEPENDENT OXIDOREDUCTASE DOMAIN-CONTAINING PROTEIN"/>
    <property type="match status" value="1"/>
</dbReference>
<dbReference type="PRINTS" id="PR00069">
    <property type="entry name" value="ALDKETRDTASE"/>
</dbReference>
<evidence type="ECO:0000313" key="3">
    <source>
        <dbReference type="Proteomes" id="UP000326759"/>
    </source>
</evidence>
<dbReference type="PROSITE" id="PS00063">
    <property type="entry name" value="ALDOKETO_REDUCTASE_3"/>
    <property type="match status" value="1"/>
</dbReference>
<dbReference type="InterPro" id="IPR036812">
    <property type="entry name" value="NAD(P)_OxRdtase_dom_sf"/>
</dbReference>
<dbReference type="OrthoDB" id="416253at2759"/>
<dbReference type="InterPro" id="IPR018170">
    <property type="entry name" value="Aldo/ket_reductase_CS"/>
</dbReference>